<accession>A0A330HT09</accession>
<reference evidence="2 3" key="2">
    <citation type="submission" date="2018-07" db="EMBL/GenBank/DDBJ databases">
        <title>Diversity of Mesorhizobium strains in Brazil.</title>
        <authorList>
            <person name="Helene L.C.F."/>
            <person name="Dall'Agnol R."/>
            <person name="Delamuta J.R.M."/>
            <person name="Hungria M."/>
        </authorList>
    </citation>
    <scope>NUCLEOTIDE SEQUENCE [LARGE SCALE GENOMIC DNA]</scope>
    <source>
        <strain evidence="2 3">AC99b</strain>
    </source>
</reference>
<keyword evidence="3" id="KW-1185">Reference proteome</keyword>
<dbReference type="EMBL" id="QMBP01000002">
    <property type="protein sequence ID" value="RAZ91751.1"/>
    <property type="molecule type" value="Genomic_DNA"/>
</dbReference>
<sequence length="120" mass="13299">MVNRIDPILFERCFESWTAALWPGRHEVIAFGGKTPRRTHDRRKGLKALHTLSAYSTNARLSLTQLSVQDKANEITPSPSCSITSPRPDSSKAPSSPSTPWAPWSRSPTRSTSTRPTTLP</sequence>
<dbReference type="AlphaFoldDB" id="A0A330HT09"/>
<evidence type="ECO:0000313" key="2">
    <source>
        <dbReference type="EMBL" id="RAZ91751.1"/>
    </source>
</evidence>
<dbReference type="PANTHER" id="PTHR30298">
    <property type="entry name" value="H REPEAT-ASSOCIATED PREDICTED TRANSPOSASE"/>
    <property type="match status" value="1"/>
</dbReference>
<proteinExistence type="predicted"/>
<protein>
    <submittedName>
        <fullName evidence="2">Uncharacterized protein</fullName>
    </submittedName>
</protein>
<gene>
    <name evidence="2" type="ORF">DPM33_04465</name>
</gene>
<dbReference type="Proteomes" id="UP000251558">
    <property type="component" value="Unassembled WGS sequence"/>
</dbReference>
<feature type="region of interest" description="Disordered" evidence="1">
    <location>
        <begin position="70"/>
        <end position="120"/>
    </location>
</feature>
<organism evidence="2 3">
    <name type="scientific">Mesorhizobium hawassense</name>
    <dbReference type="NCBI Taxonomy" id="1209954"/>
    <lineage>
        <taxon>Bacteria</taxon>
        <taxon>Pseudomonadati</taxon>
        <taxon>Pseudomonadota</taxon>
        <taxon>Alphaproteobacteria</taxon>
        <taxon>Hyphomicrobiales</taxon>
        <taxon>Phyllobacteriaceae</taxon>
        <taxon>Mesorhizobium</taxon>
    </lineage>
</organism>
<dbReference type="OrthoDB" id="8001376at2"/>
<evidence type="ECO:0000313" key="3">
    <source>
        <dbReference type="Proteomes" id="UP000251558"/>
    </source>
</evidence>
<evidence type="ECO:0000256" key="1">
    <source>
        <dbReference type="SAM" id="MobiDB-lite"/>
    </source>
</evidence>
<comment type="caution">
    <text evidence="2">The sequence shown here is derived from an EMBL/GenBank/DDBJ whole genome shotgun (WGS) entry which is preliminary data.</text>
</comment>
<dbReference type="PANTHER" id="PTHR30298:SF0">
    <property type="entry name" value="PROTEIN YBFL-RELATED"/>
    <property type="match status" value="1"/>
</dbReference>
<reference evidence="3" key="1">
    <citation type="submission" date="2018-06" db="EMBL/GenBank/DDBJ databases">
        <authorList>
            <person name="Helene L.C."/>
            <person name="Dall'Agnol R."/>
            <person name="Delamuta J.R."/>
            <person name="Hungria M."/>
        </authorList>
    </citation>
    <scope>NUCLEOTIDE SEQUENCE [LARGE SCALE GENOMIC DNA]</scope>
    <source>
        <strain evidence="3">AC99b</strain>
    </source>
</reference>
<dbReference type="InterPro" id="IPR051698">
    <property type="entry name" value="Transposase_11-like"/>
</dbReference>
<feature type="compositionally biased region" description="Low complexity" evidence="1">
    <location>
        <begin position="75"/>
        <end position="120"/>
    </location>
</feature>
<name>A0A330HT09_9HYPH</name>